<evidence type="ECO:0000313" key="1">
    <source>
        <dbReference type="EMBL" id="CAK0892612.1"/>
    </source>
</evidence>
<comment type="caution">
    <text evidence="1">The sequence shown here is derived from an EMBL/GenBank/DDBJ whole genome shotgun (WGS) entry which is preliminary data.</text>
</comment>
<name>A0ABN9X063_9DINO</name>
<sequence length="209" mass="23351">MAVFRCHLCKRLVSKSNAARHRRSSQCLLWSLRRGDMSRALQATRASSNYRRMLTRGLSAFQLFLKGNVEMQRTPRRLRAYSGAFVPFCPRAGGMGVGGGVRAFKDLTVGVARDRRLDFFRAGATYLFLKASSVRKLRLARMCVWGVAQKATVKSKLLAMRRAGEQPFNMRILANVYASPNGGTARRAAVKVNGALKILDALWQRAQVL</sequence>
<proteinExistence type="predicted"/>
<dbReference type="Proteomes" id="UP001189429">
    <property type="component" value="Unassembled WGS sequence"/>
</dbReference>
<dbReference type="EMBL" id="CAUYUJ010019638">
    <property type="protein sequence ID" value="CAK0892612.1"/>
    <property type="molecule type" value="Genomic_DNA"/>
</dbReference>
<gene>
    <name evidence="1" type="ORF">PCOR1329_LOCUS72233</name>
</gene>
<protein>
    <submittedName>
        <fullName evidence="1">Uncharacterized protein</fullName>
    </submittedName>
</protein>
<accession>A0ABN9X063</accession>
<evidence type="ECO:0000313" key="2">
    <source>
        <dbReference type="Proteomes" id="UP001189429"/>
    </source>
</evidence>
<reference evidence="1" key="1">
    <citation type="submission" date="2023-10" db="EMBL/GenBank/DDBJ databases">
        <authorList>
            <person name="Chen Y."/>
            <person name="Shah S."/>
            <person name="Dougan E. K."/>
            <person name="Thang M."/>
            <person name="Chan C."/>
        </authorList>
    </citation>
    <scope>NUCLEOTIDE SEQUENCE [LARGE SCALE GENOMIC DNA]</scope>
</reference>
<keyword evidence="2" id="KW-1185">Reference proteome</keyword>
<organism evidence="1 2">
    <name type="scientific">Prorocentrum cordatum</name>
    <dbReference type="NCBI Taxonomy" id="2364126"/>
    <lineage>
        <taxon>Eukaryota</taxon>
        <taxon>Sar</taxon>
        <taxon>Alveolata</taxon>
        <taxon>Dinophyceae</taxon>
        <taxon>Prorocentrales</taxon>
        <taxon>Prorocentraceae</taxon>
        <taxon>Prorocentrum</taxon>
    </lineage>
</organism>